<feature type="transmembrane region" description="Helical" evidence="1">
    <location>
        <begin position="119"/>
        <end position="139"/>
    </location>
</feature>
<reference evidence="3" key="1">
    <citation type="submission" date="2016-03" db="EMBL/GenBank/DDBJ databases">
        <authorList>
            <person name="Guldener U."/>
        </authorList>
    </citation>
    <scope>NUCLEOTIDE SEQUENCE [LARGE SCALE GENOMIC DNA]</scope>
</reference>
<feature type="transmembrane region" description="Helical" evidence="1">
    <location>
        <begin position="62"/>
        <end position="81"/>
    </location>
</feature>
<dbReference type="GO" id="GO:0050801">
    <property type="term" value="P:monoatomic ion homeostasis"/>
    <property type="evidence" value="ECO:0007669"/>
    <property type="project" value="TreeGrafter"/>
</dbReference>
<accession>A0A1E1MNJ1</accession>
<keyword evidence="1" id="KW-0812">Transmembrane</keyword>
<dbReference type="Proteomes" id="UP000177625">
    <property type="component" value="Unassembled WGS sequence"/>
</dbReference>
<dbReference type="GO" id="GO:0005886">
    <property type="term" value="C:plasma membrane"/>
    <property type="evidence" value="ECO:0007669"/>
    <property type="project" value="TreeGrafter"/>
</dbReference>
<dbReference type="GO" id="GO:0006820">
    <property type="term" value="P:monoatomic anion transport"/>
    <property type="evidence" value="ECO:0007669"/>
    <property type="project" value="InterPro"/>
</dbReference>
<gene>
    <name evidence="2" type="ORF">RSE6_11663</name>
</gene>
<dbReference type="EMBL" id="FJVC01000439">
    <property type="protein sequence ID" value="CZT50641.1"/>
    <property type="molecule type" value="Genomic_DNA"/>
</dbReference>
<evidence type="ECO:0000256" key="1">
    <source>
        <dbReference type="SAM" id="Phobius"/>
    </source>
</evidence>
<dbReference type="PANTHER" id="PTHR11453">
    <property type="entry name" value="ANION EXCHANGE PROTEIN"/>
    <property type="match status" value="1"/>
</dbReference>
<evidence type="ECO:0000313" key="3">
    <source>
        <dbReference type="Proteomes" id="UP000177625"/>
    </source>
</evidence>
<name>A0A1E1MNJ1_RHYSE</name>
<evidence type="ECO:0000313" key="2">
    <source>
        <dbReference type="EMBL" id="CZT50641.1"/>
    </source>
</evidence>
<dbReference type="PANTHER" id="PTHR11453:SF82">
    <property type="entry name" value="BORON TRANSPORTER 1"/>
    <property type="match status" value="1"/>
</dbReference>
<feature type="transmembrane region" description="Helical" evidence="1">
    <location>
        <begin position="87"/>
        <end position="107"/>
    </location>
</feature>
<dbReference type="InterPro" id="IPR003020">
    <property type="entry name" value="HCO3_transpt_euk"/>
</dbReference>
<dbReference type="AlphaFoldDB" id="A0A1E1MNJ1"/>
<proteinExistence type="predicted"/>
<keyword evidence="1" id="KW-1133">Transmembrane helix</keyword>
<keyword evidence="3" id="KW-1185">Reference proteome</keyword>
<dbReference type="GO" id="GO:0080139">
    <property type="term" value="F:borate efflux transmembrane transporter activity"/>
    <property type="evidence" value="ECO:0007669"/>
    <property type="project" value="TreeGrafter"/>
</dbReference>
<sequence length="143" mass="16456">MLEKDFQNHSKDNYASMNTPAKTPFLEKLQIQFRQGGKLRPFRPLKQDISNIRKRYISDWTLFNQLIFASAVYVLFTNILPGITFPIPPLTILGVTGPFAVLAEIIYELCEGSFHVDFLSLMAWSLIYAAWMHYLLAIFKAHA</sequence>
<protein>
    <submittedName>
        <fullName evidence="2">Uncharacterized protein</fullName>
    </submittedName>
</protein>
<organism evidence="2 3">
    <name type="scientific">Rhynchosporium secalis</name>
    <name type="common">Barley scald fungus</name>
    <dbReference type="NCBI Taxonomy" id="38038"/>
    <lineage>
        <taxon>Eukaryota</taxon>
        <taxon>Fungi</taxon>
        <taxon>Dikarya</taxon>
        <taxon>Ascomycota</taxon>
        <taxon>Pezizomycotina</taxon>
        <taxon>Leotiomycetes</taxon>
        <taxon>Helotiales</taxon>
        <taxon>Ploettnerulaceae</taxon>
        <taxon>Rhynchosporium</taxon>
    </lineage>
</organism>
<dbReference type="GO" id="GO:0005452">
    <property type="term" value="F:solute:inorganic anion antiporter activity"/>
    <property type="evidence" value="ECO:0007669"/>
    <property type="project" value="InterPro"/>
</dbReference>
<dbReference type="GO" id="GO:0000324">
    <property type="term" value="C:fungal-type vacuole"/>
    <property type="evidence" value="ECO:0007669"/>
    <property type="project" value="TreeGrafter"/>
</dbReference>
<keyword evidence="1" id="KW-0472">Membrane</keyword>